<proteinExistence type="predicted"/>
<evidence type="ECO:0000313" key="5">
    <source>
        <dbReference type="Proteomes" id="UP001247620"/>
    </source>
</evidence>
<evidence type="ECO:0000259" key="3">
    <source>
        <dbReference type="Pfam" id="PF10988"/>
    </source>
</evidence>
<gene>
    <name evidence="4" type="ORF">J2W55_004353</name>
</gene>
<organism evidence="4 5">
    <name type="scientific">Mucilaginibacter pocheonensis</name>
    <dbReference type="NCBI Taxonomy" id="398050"/>
    <lineage>
        <taxon>Bacteria</taxon>
        <taxon>Pseudomonadati</taxon>
        <taxon>Bacteroidota</taxon>
        <taxon>Sphingobacteriia</taxon>
        <taxon>Sphingobacteriales</taxon>
        <taxon>Sphingobacteriaceae</taxon>
        <taxon>Mucilaginibacter</taxon>
    </lineage>
</organism>
<evidence type="ECO:0000313" key="4">
    <source>
        <dbReference type="EMBL" id="MDR6944493.1"/>
    </source>
</evidence>
<protein>
    <submittedName>
        <fullName evidence="4">Transport protein</fullName>
    </submittedName>
</protein>
<feature type="domain" description="Putative auto-transporter adhesin head GIN" evidence="3">
    <location>
        <begin position="43"/>
        <end position="223"/>
    </location>
</feature>
<dbReference type="EMBL" id="JAVDUU010000004">
    <property type="protein sequence ID" value="MDR6944493.1"/>
    <property type="molecule type" value="Genomic_DNA"/>
</dbReference>
<dbReference type="PANTHER" id="PTHR39200">
    <property type="entry name" value="HYPOTHETICAL EXPORTED PROTEIN"/>
    <property type="match status" value="1"/>
</dbReference>
<comment type="caution">
    <text evidence="4">The sequence shown here is derived from an EMBL/GenBank/DDBJ whole genome shotgun (WGS) entry which is preliminary data.</text>
</comment>
<feature type="signal peptide" evidence="2">
    <location>
        <begin position="1"/>
        <end position="26"/>
    </location>
</feature>
<feature type="chain" id="PRO_5046157257" evidence="2">
    <location>
        <begin position="27"/>
        <end position="240"/>
    </location>
</feature>
<sequence>MKRNNLAIAVIIACALLSILPSCKFACMHGSGKPATEQRKAKDFKKIEISGAFKIHLKQDSSLSIAITGDDNLLKYISTSVEGDKLIVKTRKTMCFDDSLVVNIGIHNLDEIKSSGAVDVSSTGKITVGDLDIHLSGASKVNLDVNAANVKSEGSGVSELNLTGQATSHNVKFSGVGKLNAFNFVVSEYNISSSGASHCKINVLKTLNVHSTGASDIQYKGSPSTVNNDKTGASHIEKVD</sequence>
<dbReference type="InterPro" id="IPR021255">
    <property type="entry name" value="DUF2807"/>
</dbReference>
<evidence type="ECO:0000256" key="1">
    <source>
        <dbReference type="SAM" id="MobiDB-lite"/>
    </source>
</evidence>
<keyword evidence="2" id="KW-0732">Signal</keyword>
<reference evidence="4 5" key="1">
    <citation type="submission" date="2023-07" db="EMBL/GenBank/DDBJ databases">
        <title>Sorghum-associated microbial communities from plants grown in Nebraska, USA.</title>
        <authorList>
            <person name="Schachtman D."/>
        </authorList>
    </citation>
    <scope>NUCLEOTIDE SEQUENCE [LARGE SCALE GENOMIC DNA]</scope>
    <source>
        <strain evidence="4 5">3262</strain>
    </source>
</reference>
<feature type="region of interest" description="Disordered" evidence="1">
    <location>
        <begin position="220"/>
        <end position="240"/>
    </location>
</feature>
<name>A0ABU1TGE8_9SPHI</name>
<dbReference type="Proteomes" id="UP001247620">
    <property type="component" value="Unassembled WGS sequence"/>
</dbReference>
<dbReference type="Pfam" id="PF10988">
    <property type="entry name" value="DUF2807"/>
    <property type="match status" value="1"/>
</dbReference>
<dbReference type="Gene3D" id="2.160.20.120">
    <property type="match status" value="1"/>
</dbReference>
<accession>A0ABU1TGE8</accession>
<dbReference type="RefSeq" id="WP_310100641.1">
    <property type="nucleotide sequence ID" value="NZ_JAVDUU010000004.1"/>
</dbReference>
<evidence type="ECO:0000256" key="2">
    <source>
        <dbReference type="SAM" id="SignalP"/>
    </source>
</evidence>
<feature type="compositionally biased region" description="Polar residues" evidence="1">
    <location>
        <begin position="220"/>
        <end position="231"/>
    </location>
</feature>
<keyword evidence="5" id="KW-1185">Reference proteome</keyword>
<dbReference type="PANTHER" id="PTHR39200:SF1">
    <property type="entry name" value="AUTO-TRANSPORTER ADHESIN HEAD GIN DOMAIN-CONTAINING PROTEIN-RELATED"/>
    <property type="match status" value="1"/>
</dbReference>